<dbReference type="SUPFAM" id="SSF53067">
    <property type="entry name" value="Actin-like ATPase domain"/>
    <property type="match status" value="1"/>
</dbReference>
<name>A0ABP4W1W2_9ACTN</name>
<protein>
    <submittedName>
        <fullName evidence="2">ROK family protein</fullName>
    </submittedName>
</protein>
<dbReference type="PANTHER" id="PTHR18964">
    <property type="entry name" value="ROK (REPRESSOR, ORF, KINASE) FAMILY"/>
    <property type="match status" value="1"/>
</dbReference>
<dbReference type="InterPro" id="IPR000600">
    <property type="entry name" value="ROK"/>
</dbReference>
<dbReference type="Pfam" id="PF00480">
    <property type="entry name" value="ROK"/>
    <property type="match status" value="1"/>
</dbReference>
<evidence type="ECO:0000313" key="2">
    <source>
        <dbReference type="EMBL" id="GAA1742992.1"/>
    </source>
</evidence>
<reference evidence="3" key="1">
    <citation type="journal article" date="2019" name="Int. J. Syst. Evol. Microbiol.">
        <title>The Global Catalogue of Microorganisms (GCM) 10K type strain sequencing project: providing services to taxonomists for standard genome sequencing and annotation.</title>
        <authorList>
            <consortium name="The Broad Institute Genomics Platform"/>
            <consortium name="The Broad Institute Genome Sequencing Center for Infectious Disease"/>
            <person name="Wu L."/>
            <person name="Ma J."/>
        </authorList>
    </citation>
    <scope>NUCLEOTIDE SEQUENCE [LARGE SCALE GENOMIC DNA]</scope>
    <source>
        <strain evidence="3">JCM 13249</strain>
    </source>
</reference>
<comment type="caution">
    <text evidence="2">The sequence shown here is derived from an EMBL/GenBank/DDBJ whole genome shotgun (WGS) entry which is preliminary data.</text>
</comment>
<dbReference type="EMBL" id="BAAALS010000004">
    <property type="protein sequence ID" value="GAA1742992.1"/>
    <property type="molecule type" value="Genomic_DNA"/>
</dbReference>
<dbReference type="PANTHER" id="PTHR18964:SF169">
    <property type="entry name" value="N-ACETYLMANNOSAMINE KINASE"/>
    <property type="match status" value="1"/>
</dbReference>
<comment type="similarity">
    <text evidence="1">Belongs to the ROK (NagC/XylR) family.</text>
</comment>
<dbReference type="RefSeq" id="WP_344077775.1">
    <property type="nucleotide sequence ID" value="NZ_BAAALS010000004.1"/>
</dbReference>
<gene>
    <name evidence="2" type="ORF">GCM10009681_12320</name>
</gene>
<dbReference type="InterPro" id="IPR043129">
    <property type="entry name" value="ATPase_NBD"/>
</dbReference>
<evidence type="ECO:0000256" key="1">
    <source>
        <dbReference type="ARBA" id="ARBA00006479"/>
    </source>
</evidence>
<keyword evidence="3" id="KW-1185">Reference proteome</keyword>
<dbReference type="Proteomes" id="UP001500655">
    <property type="component" value="Unassembled WGS sequence"/>
</dbReference>
<organism evidence="2 3">
    <name type="scientific">Luedemannella helvata</name>
    <dbReference type="NCBI Taxonomy" id="349315"/>
    <lineage>
        <taxon>Bacteria</taxon>
        <taxon>Bacillati</taxon>
        <taxon>Actinomycetota</taxon>
        <taxon>Actinomycetes</taxon>
        <taxon>Micromonosporales</taxon>
        <taxon>Micromonosporaceae</taxon>
        <taxon>Luedemannella</taxon>
    </lineage>
</organism>
<dbReference type="InterPro" id="IPR049874">
    <property type="entry name" value="ROK_cs"/>
</dbReference>
<dbReference type="PROSITE" id="PS01125">
    <property type="entry name" value="ROK"/>
    <property type="match status" value="1"/>
</dbReference>
<accession>A0ABP4W1W2</accession>
<sequence>MTSPWAVAIDIGASKIAGALVDATGTMREHRVRPTPTNSAVDDLVWPELGGLIDDLRGVAPGPLVGVGIGSAGPLDLVAGTVSPVNIPAWRRFPLVDQVSRHARLPVRLAGDGICAAVGEHWLGAARGVDDVIVIVVSTGVGGGIIQRGRLHQGRSGNAGHVGHMVVDLDGDDCPCGGRGCVEAMSSGPSMVAWALRQGWRPGSPDVPPATVGDAAPPVVGPPGVSPSAVDLAAAARAGDVIARAAFGRAARSLAAGITSVAAAADLTHAVIGGGVAAAADLLLPPLRVAIAEYARLEFVRQLSVGVAELGGAAGLYGAAALIHDPARYGGAAVPASSGEQR</sequence>
<evidence type="ECO:0000313" key="3">
    <source>
        <dbReference type="Proteomes" id="UP001500655"/>
    </source>
</evidence>
<dbReference type="Gene3D" id="3.30.420.40">
    <property type="match status" value="2"/>
</dbReference>
<proteinExistence type="inferred from homology"/>